<dbReference type="EMBL" id="QGDO01000003">
    <property type="protein sequence ID" value="PWJ42420.1"/>
    <property type="molecule type" value="Genomic_DNA"/>
</dbReference>
<proteinExistence type="predicted"/>
<dbReference type="OrthoDB" id="625456at2"/>
<organism evidence="1 2">
    <name type="scientific">Sediminitomix flava</name>
    <dbReference type="NCBI Taxonomy" id="379075"/>
    <lineage>
        <taxon>Bacteria</taxon>
        <taxon>Pseudomonadati</taxon>
        <taxon>Bacteroidota</taxon>
        <taxon>Cytophagia</taxon>
        <taxon>Cytophagales</taxon>
        <taxon>Flammeovirgaceae</taxon>
        <taxon>Sediminitomix</taxon>
    </lineage>
</organism>
<reference evidence="1 2" key="1">
    <citation type="submission" date="2018-03" db="EMBL/GenBank/DDBJ databases">
        <title>Genomic Encyclopedia of Archaeal and Bacterial Type Strains, Phase II (KMG-II): from individual species to whole genera.</title>
        <authorList>
            <person name="Goeker M."/>
        </authorList>
    </citation>
    <scope>NUCLEOTIDE SEQUENCE [LARGE SCALE GENOMIC DNA]</scope>
    <source>
        <strain evidence="1 2">DSM 28229</strain>
    </source>
</reference>
<dbReference type="SUPFAM" id="SSF56935">
    <property type="entry name" value="Porins"/>
    <property type="match status" value="1"/>
</dbReference>
<evidence type="ECO:0000313" key="2">
    <source>
        <dbReference type="Proteomes" id="UP000245535"/>
    </source>
</evidence>
<protein>
    <recommendedName>
        <fullName evidence="3">Phosphate-selective porin O/P</fullName>
    </recommendedName>
</protein>
<gene>
    <name evidence="1" type="ORF">BC781_103672</name>
</gene>
<keyword evidence="2" id="KW-1185">Reference proteome</keyword>
<sequence>MKPKIINLPILITFILLSFSLISIGKPLQNLNDTIPEKATTIQVGPKSEFTLGGAVWLRSALQNWEQSNQANQRGFYFDQFRISVNGNYGIEKNTFLKFSAQVRWWSYQFAVHHMWVGVEFDKAHTLRYGITEAPFGAMPSISSSFWYSLNYYLGMESDHDAGLHYIYKKGPIDLQLAYFRNEEYNIPTATNRWAPDLVINGDQQNFERNQLNARFAYTFGYDTENKTEIGISGEVGAINNQVERGDGFRWASALHYVGNYGQWNPYAQFLRYEFEPNNPEGVDDRTVLLGFFSDQRLIASKAFTVVGGLRKYWDINWWLFDNFSAYIEYSGVYKDESSFSDSQIINPGFVLQAGPFYIWTDFMAAQNAWFFNDSFENSGLGAGSADSNAWEFRYNFSLEWYF</sequence>
<name>A0A315ZAP3_SEDFL</name>
<evidence type="ECO:0000313" key="1">
    <source>
        <dbReference type="EMBL" id="PWJ42420.1"/>
    </source>
</evidence>
<dbReference type="AlphaFoldDB" id="A0A315ZAP3"/>
<dbReference type="RefSeq" id="WP_109619349.1">
    <property type="nucleotide sequence ID" value="NZ_QGDO01000003.1"/>
</dbReference>
<accession>A0A315ZAP3</accession>
<evidence type="ECO:0008006" key="3">
    <source>
        <dbReference type="Google" id="ProtNLM"/>
    </source>
</evidence>
<dbReference type="Proteomes" id="UP000245535">
    <property type="component" value="Unassembled WGS sequence"/>
</dbReference>
<comment type="caution">
    <text evidence="1">The sequence shown here is derived from an EMBL/GenBank/DDBJ whole genome shotgun (WGS) entry which is preliminary data.</text>
</comment>